<proteinExistence type="predicted"/>
<sequence length="79" mass="8640">LAVCTLDLPRGQYYVKELKAPAGFVSSDEVLNLDASYQGQDVKTVKLKTVKKNQPTTVEITKSDVTTGVELDGDKTHRS</sequence>
<feature type="non-terminal residue" evidence="1">
    <location>
        <position position="1"/>
    </location>
</feature>
<accession>K1TP29</accession>
<gene>
    <name evidence="1" type="ORF">LEA_07268</name>
</gene>
<name>K1TP29_9ZZZZ</name>
<organism evidence="1">
    <name type="scientific">human gut metagenome</name>
    <dbReference type="NCBI Taxonomy" id="408170"/>
    <lineage>
        <taxon>unclassified sequences</taxon>
        <taxon>metagenomes</taxon>
        <taxon>organismal metagenomes</taxon>
    </lineage>
</organism>
<dbReference type="AlphaFoldDB" id="K1TP29"/>
<evidence type="ECO:0000313" key="1">
    <source>
        <dbReference type="EMBL" id="EKC71423.1"/>
    </source>
</evidence>
<comment type="caution">
    <text evidence="1">The sequence shown here is derived from an EMBL/GenBank/DDBJ whole genome shotgun (WGS) entry which is preliminary data.</text>
</comment>
<dbReference type="Gene3D" id="2.60.40.10">
    <property type="entry name" value="Immunoglobulins"/>
    <property type="match status" value="1"/>
</dbReference>
<dbReference type="EMBL" id="AJWY01004779">
    <property type="protein sequence ID" value="EKC71423.1"/>
    <property type="molecule type" value="Genomic_DNA"/>
</dbReference>
<dbReference type="InterPro" id="IPR013783">
    <property type="entry name" value="Ig-like_fold"/>
</dbReference>
<protein>
    <submittedName>
        <fullName evidence="1">Cna protein B-type domain protein</fullName>
    </submittedName>
</protein>
<reference evidence="1" key="1">
    <citation type="journal article" date="2013" name="Environ. Microbiol.">
        <title>Microbiota from the distal guts of lean and obese adolescents exhibit partial functional redundancy besides clear differences in community structure.</title>
        <authorList>
            <person name="Ferrer M."/>
            <person name="Ruiz A."/>
            <person name="Lanza F."/>
            <person name="Haange S.B."/>
            <person name="Oberbach A."/>
            <person name="Till H."/>
            <person name="Bargiela R."/>
            <person name="Campoy C."/>
            <person name="Segura M.T."/>
            <person name="Richter M."/>
            <person name="von Bergen M."/>
            <person name="Seifert J."/>
            <person name="Suarez A."/>
        </authorList>
    </citation>
    <scope>NUCLEOTIDE SEQUENCE</scope>
</reference>